<dbReference type="GO" id="GO:0017183">
    <property type="term" value="P:protein histidyl modification to diphthamide"/>
    <property type="evidence" value="ECO:0007669"/>
    <property type="project" value="UniProtKB-UniPathway"/>
</dbReference>
<dbReference type="AlphaFoldDB" id="A0A4D9CZF9"/>
<comment type="pathway">
    <text evidence="2">Protein modification; peptidyl-diphthamide biosynthesis.</text>
</comment>
<dbReference type="SUPFAM" id="SSF53790">
    <property type="entry name" value="Tetrapyrrole methylase"/>
    <property type="match status" value="1"/>
</dbReference>
<comment type="similarity">
    <text evidence="3">Belongs to the diphthine synthase family.</text>
</comment>
<feature type="binding site" evidence="9">
    <location>
        <position position="222"/>
    </location>
    <ligand>
        <name>S-adenosyl-L-methionine</name>
        <dbReference type="ChEBI" id="CHEBI:59789"/>
    </ligand>
</feature>
<dbReference type="InterPro" id="IPR004551">
    <property type="entry name" value="Dphthn_synthase"/>
</dbReference>
<feature type="binding site" evidence="9">
    <location>
        <begin position="113"/>
        <end position="114"/>
    </location>
    <ligand>
        <name>S-adenosyl-L-methionine</name>
        <dbReference type="ChEBI" id="CHEBI:59789"/>
    </ligand>
</feature>
<dbReference type="GO" id="GO:0032259">
    <property type="term" value="P:methylation"/>
    <property type="evidence" value="ECO:0007669"/>
    <property type="project" value="UniProtKB-KW"/>
</dbReference>
<accession>A0A4D9CZF9</accession>
<dbReference type="UniPathway" id="UPA00559"/>
<feature type="region of interest" description="Disordered" evidence="10">
    <location>
        <begin position="277"/>
        <end position="314"/>
    </location>
</feature>
<keyword evidence="13" id="KW-1185">Reference proteome</keyword>
<dbReference type="EC" id="2.1.1.314" evidence="4"/>
<evidence type="ECO:0000256" key="7">
    <source>
        <dbReference type="ARBA" id="ARBA00022691"/>
    </source>
</evidence>
<dbReference type="Pfam" id="PF00590">
    <property type="entry name" value="TP_methylase"/>
    <property type="match status" value="1"/>
</dbReference>
<dbReference type="FunFam" id="3.30.950.10:FF:000004">
    <property type="entry name" value="Diphthine synthase putative"/>
    <property type="match status" value="1"/>
</dbReference>
<dbReference type="FunFam" id="3.40.1010.10:FF:000004">
    <property type="entry name" value="Putative diphthine synthase"/>
    <property type="match status" value="1"/>
</dbReference>
<keyword evidence="5" id="KW-0489">Methyltransferase</keyword>
<dbReference type="InterPro" id="IPR014776">
    <property type="entry name" value="4pyrrole_Mease_sub2"/>
</dbReference>
<dbReference type="GO" id="GO:0141133">
    <property type="term" value="F:diphthine methyl ester synthase activity"/>
    <property type="evidence" value="ECO:0007669"/>
    <property type="project" value="UniProtKB-EC"/>
</dbReference>
<keyword evidence="7 9" id="KW-0949">S-adenosyl-L-methionine</keyword>
<feature type="binding site" evidence="9">
    <location>
        <position position="247"/>
    </location>
    <ligand>
        <name>S-adenosyl-L-methionine</name>
        <dbReference type="ChEBI" id="CHEBI:59789"/>
    </ligand>
</feature>
<evidence type="ECO:0000259" key="11">
    <source>
        <dbReference type="Pfam" id="PF00590"/>
    </source>
</evidence>
<dbReference type="InterPro" id="IPR014777">
    <property type="entry name" value="4pyrrole_Mease_sub1"/>
</dbReference>
<comment type="function">
    <text evidence="1">S-adenosyl-L-methionine-dependent methyltransferase that catalyzes four methylations of the modified target histidine residue in translation elongation factor 2 (EF-2), to form an intermediate called diphthine methyl ester. The four successive methylation reactions represent the second step of diphthamide biosynthesis.</text>
</comment>
<protein>
    <recommendedName>
        <fullName evidence="4">diphthine methyl ester synthase</fullName>
        <ecNumber evidence="4">2.1.1.314</ecNumber>
    </recommendedName>
</protein>
<dbReference type="PIRSF" id="PIRSF036432">
    <property type="entry name" value="Diphthine_synth"/>
    <property type="match status" value="1"/>
</dbReference>
<evidence type="ECO:0000256" key="8">
    <source>
        <dbReference type="ARBA" id="ARBA00048752"/>
    </source>
</evidence>
<evidence type="ECO:0000256" key="2">
    <source>
        <dbReference type="ARBA" id="ARBA00005156"/>
    </source>
</evidence>
<proteinExistence type="inferred from homology"/>
<evidence type="ECO:0000256" key="1">
    <source>
        <dbReference type="ARBA" id="ARBA00004006"/>
    </source>
</evidence>
<dbReference type="EMBL" id="SDOX01000122">
    <property type="protein sequence ID" value="TFJ81768.1"/>
    <property type="molecule type" value="Genomic_DNA"/>
</dbReference>
<feature type="binding site" evidence="9">
    <location>
        <position position="164"/>
    </location>
    <ligand>
        <name>S-adenosyl-L-methionine</name>
        <dbReference type="ChEBI" id="CHEBI:59789"/>
    </ligand>
</feature>
<evidence type="ECO:0000313" key="12">
    <source>
        <dbReference type="EMBL" id="TFJ81768.1"/>
    </source>
</evidence>
<evidence type="ECO:0000256" key="10">
    <source>
        <dbReference type="SAM" id="MobiDB-lite"/>
    </source>
</evidence>
<gene>
    <name evidence="12" type="ORF">NSK_007016</name>
</gene>
<evidence type="ECO:0000256" key="4">
    <source>
        <dbReference type="ARBA" id="ARBA00011927"/>
    </source>
</evidence>
<name>A0A4D9CZF9_9STRA</name>
<evidence type="ECO:0000313" key="13">
    <source>
        <dbReference type="Proteomes" id="UP000355283"/>
    </source>
</evidence>
<dbReference type="OrthoDB" id="2516at2759"/>
<dbReference type="PANTHER" id="PTHR10882">
    <property type="entry name" value="DIPHTHINE SYNTHASE"/>
    <property type="match status" value="1"/>
</dbReference>
<feature type="domain" description="Tetrapyrrole methylase" evidence="11">
    <location>
        <begin position="3"/>
        <end position="169"/>
    </location>
</feature>
<dbReference type="InterPro" id="IPR035996">
    <property type="entry name" value="4pyrrol_Methylase_sf"/>
</dbReference>
<dbReference type="NCBIfam" id="TIGR00522">
    <property type="entry name" value="dph5"/>
    <property type="match status" value="1"/>
</dbReference>
<feature type="binding site" evidence="9">
    <location>
        <position position="10"/>
    </location>
    <ligand>
        <name>S-adenosyl-L-methionine</name>
        <dbReference type="ChEBI" id="CHEBI:59789"/>
    </ligand>
</feature>
<dbReference type="InterPro" id="IPR000878">
    <property type="entry name" value="4pyrrol_Mease"/>
</dbReference>
<organism evidence="12 13">
    <name type="scientific">Nannochloropsis salina CCMP1776</name>
    <dbReference type="NCBI Taxonomy" id="1027361"/>
    <lineage>
        <taxon>Eukaryota</taxon>
        <taxon>Sar</taxon>
        <taxon>Stramenopiles</taxon>
        <taxon>Ochrophyta</taxon>
        <taxon>Eustigmatophyceae</taxon>
        <taxon>Eustigmatales</taxon>
        <taxon>Monodopsidaceae</taxon>
        <taxon>Microchloropsis</taxon>
        <taxon>Microchloropsis salina</taxon>
    </lineage>
</organism>
<comment type="caution">
    <text evidence="12">The sequence shown here is derived from an EMBL/GenBank/DDBJ whole genome shotgun (WGS) entry which is preliminary data.</text>
</comment>
<evidence type="ECO:0000256" key="9">
    <source>
        <dbReference type="PIRSR" id="PIRSR036432-1"/>
    </source>
</evidence>
<evidence type="ECO:0000256" key="5">
    <source>
        <dbReference type="ARBA" id="ARBA00022603"/>
    </source>
</evidence>
<feature type="binding site" evidence="9">
    <location>
        <position position="85"/>
    </location>
    <ligand>
        <name>S-adenosyl-L-methionine</name>
        <dbReference type="ChEBI" id="CHEBI:59789"/>
    </ligand>
</feature>
<dbReference type="Proteomes" id="UP000355283">
    <property type="component" value="Unassembled WGS sequence"/>
</dbReference>
<sequence length="314" mass="34297">MVLFVVGLGLGDEDDITVRGLKAVQRSEVIYLEAYTSVLGTPKERLETVFGKSIVIADRNMVESEAERIYMPAKETDVCFLVVGDPLCATTHTDIIIRAKAEGIKVEVVHNTSVMGAVASCGLQLYSFGYTVSIPLFEGEWRPDSFYPKIAYNKAGGMHTLCLLDIKMKEPDYEEMMRGRVRYLPPRFMTVNVAIGQLLAVEAVRGEGVLSRETSAVGLARLGQSTQMIVSGTLGELLEVDFGKPLHSLVICGEQHPCEVELLDMFHVRKGGWSRYVRPDDNTSSSSDNGDEDDGADGNGPPAHAHVTGEGLKQ</sequence>
<dbReference type="Gene3D" id="3.30.950.10">
    <property type="entry name" value="Methyltransferase, Cobalt-precorrin-4 Transmethylase, Domain 2"/>
    <property type="match status" value="1"/>
</dbReference>
<keyword evidence="6" id="KW-0808">Transferase</keyword>
<evidence type="ECO:0000256" key="3">
    <source>
        <dbReference type="ARBA" id="ARBA00006729"/>
    </source>
</evidence>
<dbReference type="Gene3D" id="3.40.1010.10">
    <property type="entry name" value="Cobalt-precorrin-4 Transmethylase, Domain 1"/>
    <property type="match status" value="1"/>
</dbReference>
<evidence type="ECO:0000256" key="6">
    <source>
        <dbReference type="ARBA" id="ARBA00022679"/>
    </source>
</evidence>
<comment type="catalytic activity">
    <reaction evidence="8">
        <text>2-[(3S)-amino-3-carboxypropyl]-L-histidyl-[translation elongation factor 2] + 4 S-adenosyl-L-methionine = diphthine methyl ester-[translation elongation factor 2] + 4 S-adenosyl-L-homocysteine + 3 H(+)</text>
        <dbReference type="Rhea" id="RHEA:42652"/>
        <dbReference type="Rhea" id="RHEA-COMP:9749"/>
        <dbReference type="Rhea" id="RHEA-COMP:10173"/>
        <dbReference type="ChEBI" id="CHEBI:15378"/>
        <dbReference type="ChEBI" id="CHEBI:57856"/>
        <dbReference type="ChEBI" id="CHEBI:59789"/>
        <dbReference type="ChEBI" id="CHEBI:73995"/>
        <dbReference type="ChEBI" id="CHEBI:79005"/>
        <dbReference type="EC" id="2.1.1.314"/>
    </reaction>
</comment>
<reference evidence="12 13" key="1">
    <citation type="submission" date="2019-01" db="EMBL/GenBank/DDBJ databases">
        <title>Nuclear Genome Assembly of the Microalgal Biofuel strain Nannochloropsis salina CCMP1776.</title>
        <authorList>
            <person name="Hovde B."/>
        </authorList>
    </citation>
    <scope>NUCLEOTIDE SEQUENCE [LARGE SCALE GENOMIC DNA]</scope>
    <source>
        <strain evidence="12 13">CCMP1776</strain>
    </source>
</reference>
<dbReference type="PANTHER" id="PTHR10882:SF0">
    <property type="entry name" value="DIPHTHINE METHYL ESTER SYNTHASE"/>
    <property type="match status" value="1"/>
</dbReference>
<dbReference type="CDD" id="cd11647">
    <property type="entry name" value="DHP5_DphB"/>
    <property type="match status" value="1"/>
</dbReference>